<organism evidence="1">
    <name type="scientific">Anguilla anguilla</name>
    <name type="common">European freshwater eel</name>
    <name type="synonym">Muraena anguilla</name>
    <dbReference type="NCBI Taxonomy" id="7936"/>
    <lineage>
        <taxon>Eukaryota</taxon>
        <taxon>Metazoa</taxon>
        <taxon>Chordata</taxon>
        <taxon>Craniata</taxon>
        <taxon>Vertebrata</taxon>
        <taxon>Euteleostomi</taxon>
        <taxon>Actinopterygii</taxon>
        <taxon>Neopterygii</taxon>
        <taxon>Teleostei</taxon>
        <taxon>Anguilliformes</taxon>
        <taxon>Anguillidae</taxon>
        <taxon>Anguilla</taxon>
    </lineage>
</organism>
<dbReference type="AlphaFoldDB" id="A0A0E9UDY4"/>
<reference evidence="1" key="1">
    <citation type="submission" date="2014-11" db="EMBL/GenBank/DDBJ databases">
        <authorList>
            <person name="Amaro Gonzalez C."/>
        </authorList>
    </citation>
    <scope>NUCLEOTIDE SEQUENCE</scope>
</reference>
<proteinExistence type="predicted"/>
<accession>A0A0E9UDY4</accession>
<evidence type="ECO:0000313" key="1">
    <source>
        <dbReference type="EMBL" id="JAH63996.1"/>
    </source>
</evidence>
<dbReference type="EMBL" id="GBXM01044581">
    <property type="protein sequence ID" value="JAH63996.1"/>
    <property type="molecule type" value="Transcribed_RNA"/>
</dbReference>
<reference evidence="1" key="2">
    <citation type="journal article" date="2015" name="Fish Shellfish Immunol.">
        <title>Early steps in the European eel (Anguilla anguilla)-Vibrio vulnificus interaction in the gills: Role of the RtxA13 toxin.</title>
        <authorList>
            <person name="Callol A."/>
            <person name="Pajuelo D."/>
            <person name="Ebbesson L."/>
            <person name="Teles M."/>
            <person name="MacKenzie S."/>
            <person name="Amaro C."/>
        </authorList>
    </citation>
    <scope>NUCLEOTIDE SEQUENCE</scope>
</reference>
<protein>
    <submittedName>
        <fullName evidence="1">Uncharacterized protein</fullName>
    </submittedName>
</protein>
<name>A0A0E9UDY4_ANGAN</name>
<sequence>MFMLIDFQGLVHFLERPG</sequence>